<protein>
    <submittedName>
        <fullName evidence="1">Uncharacterized protein</fullName>
    </submittedName>
</protein>
<evidence type="ECO:0000313" key="1">
    <source>
        <dbReference type="EMBL" id="TFK69309.1"/>
    </source>
</evidence>
<reference evidence="1 2" key="1">
    <citation type="journal article" date="2019" name="Nat. Ecol. Evol.">
        <title>Megaphylogeny resolves global patterns of mushroom evolution.</title>
        <authorList>
            <person name="Varga T."/>
            <person name="Krizsan K."/>
            <person name="Foldi C."/>
            <person name="Dima B."/>
            <person name="Sanchez-Garcia M."/>
            <person name="Sanchez-Ramirez S."/>
            <person name="Szollosi G.J."/>
            <person name="Szarkandi J.G."/>
            <person name="Papp V."/>
            <person name="Albert L."/>
            <person name="Andreopoulos W."/>
            <person name="Angelini C."/>
            <person name="Antonin V."/>
            <person name="Barry K.W."/>
            <person name="Bougher N.L."/>
            <person name="Buchanan P."/>
            <person name="Buyck B."/>
            <person name="Bense V."/>
            <person name="Catcheside P."/>
            <person name="Chovatia M."/>
            <person name="Cooper J."/>
            <person name="Damon W."/>
            <person name="Desjardin D."/>
            <person name="Finy P."/>
            <person name="Geml J."/>
            <person name="Haridas S."/>
            <person name="Hughes K."/>
            <person name="Justo A."/>
            <person name="Karasinski D."/>
            <person name="Kautmanova I."/>
            <person name="Kiss B."/>
            <person name="Kocsube S."/>
            <person name="Kotiranta H."/>
            <person name="LaButti K.M."/>
            <person name="Lechner B.E."/>
            <person name="Liimatainen K."/>
            <person name="Lipzen A."/>
            <person name="Lukacs Z."/>
            <person name="Mihaltcheva S."/>
            <person name="Morgado L.N."/>
            <person name="Niskanen T."/>
            <person name="Noordeloos M.E."/>
            <person name="Ohm R.A."/>
            <person name="Ortiz-Santana B."/>
            <person name="Ovrebo C."/>
            <person name="Racz N."/>
            <person name="Riley R."/>
            <person name="Savchenko A."/>
            <person name="Shiryaev A."/>
            <person name="Soop K."/>
            <person name="Spirin V."/>
            <person name="Szebenyi C."/>
            <person name="Tomsovsky M."/>
            <person name="Tulloss R.E."/>
            <person name="Uehling J."/>
            <person name="Grigoriev I.V."/>
            <person name="Vagvolgyi C."/>
            <person name="Papp T."/>
            <person name="Martin F.M."/>
            <person name="Miettinen O."/>
            <person name="Hibbett D.S."/>
            <person name="Nagy L.G."/>
        </authorList>
    </citation>
    <scope>NUCLEOTIDE SEQUENCE [LARGE SCALE GENOMIC DNA]</scope>
    <source>
        <strain evidence="1 2">NL-1719</strain>
    </source>
</reference>
<accession>A0ACD3AUE6</accession>
<gene>
    <name evidence="1" type="ORF">BDN72DRAFT_619552</name>
</gene>
<sequence>MYRAASPIFDVHEFPSLRHVKPLPKRRRTSSGSQSDTDVGLGPTSTTPGVNGHPFNLTHLTNYPQSHSPTNPSSSSLSSTTPNSNSNLNHSIPLSSYPLPMSASDAAATAAIAEELLAQAAGSIMSRSALQHLQNFMPDLWNAALAAATAGIGATSTSGLNGSDFVGQSAGSRMQGDLDFDAYAAAAAGVASDNSVLVDHLEEALDAVNHAHHEDEDEDEENDDEGGYNTDHLHQHYGHGNTKKRKVPANSSGSSMMRHHRGDEDEDEDDEGDDGSRLEGALSNGGRLGDNHHGYSSSAVATSGPSSGVGSGGGPGTLSSPTSTSMSPQTLVGHPHHHRQPYTPLSRRAKITAATLAGLQHKEMLKSRKRQLAAVLGALSLGDTLALDQALSASYPFLMGGSSGATSGRRHTSSSAGGGGLEEYAQAMGLLTTGSGSGGTTTTSMGTKNMDASLPRVRLSKRQNVRLMRKTKVLIIARRKELELVERQRREDDGEGEGVVVAQRKVRDQQQQQRKEQERKGAQTSTPTTKSGKKDKSKKAGAGKGSVPLALPAPPPPPPPSSLEETMGKALQRYEPQLQITQLASFPESGFSFVCPSSSKSFVLFYERERVFAN</sequence>
<name>A0ACD3AUE6_9AGAR</name>
<organism evidence="1 2">
    <name type="scientific">Pluteus cervinus</name>
    <dbReference type="NCBI Taxonomy" id="181527"/>
    <lineage>
        <taxon>Eukaryota</taxon>
        <taxon>Fungi</taxon>
        <taxon>Dikarya</taxon>
        <taxon>Basidiomycota</taxon>
        <taxon>Agaricomycotina</taxon>
        <taxon>Agaricomycetes</taxon>
        <taxon>Agaricomycetidae</taxon>
        <taxon>Agaricales</taxon>
        <taxon>Pluteineae</taxon>
        <taxon>Pluteaceae</taxon>
        <taxon>Pluteus</taxon>
    </lineage>
</organism>
<keyword evidence="2" id="KW-1185">Reference proteome</keyword>
<proteinExistence type="predicted"/>
<dbReference type="EMBL" id="ML208333">
    <property type="protein sequence ID" value="TFK69309.1"/>
    <property type="molecule type" value="Genomic_DNA"/>
</dbReference>
<dbReference type="Proteomes" id="UP000308600">
    <property type="component" value="Unassembled WGS sequence"/>
</dbReference>
<evidence type="ECO:0000313" key="2">
    <source>
        <dbReference type="Proteomes" id="UP000308600"/>
    </source>
</evidence>